<organism evidence="6 7">
    <name type="scientific">Streptomyces capitiformicae</name>
    <dbReference type="NCBI Taxonomy" id="2014920"/>
    <lineage>
        <taxon>Bacteria</taxon>
        <taxon>Bacillati</taxon>
        <taxon>Actinomycetota</taxon>
        <taxon>Actinomycetes</taxon>
        <taxon>Kitasatosporales</taxon>
        <taxon>Streptomycetaceae</taxon>
        <taxon>Streptomyces</taxon>
    </lineage>
</organism>
<keyword evidence="7" id="KW-1185">Reference proteome</keyword>
<name>A0A919L933_9ACTN</name>
<dbReference type="Proteomes" id="UP000603227">
    <property type="component" value="Unassembled WGS sequence"/>
</dbReference>
<dbReference type="InterPro" id="IPR001316">
    <property type="entry name" value="Pept_S1A_streptogrisin"/>
</dbReference>
<evidence type="ECO:0000313" key="7">
    <source>
        <dbReference type="Proteomes" id="UP000603227"/>
    </source>
</evidence>
<dbReference type="GO" id="GO:0004252">
    <property type="term" value="F:serine-type endopeptidase activity"/>
    <property type="evidence" value="ECO:0007669"/>
    <property type="project" value="InterPro"/>
</dbReference>
<dbReference type="AlphaFoldDB" id="A0A919L933"/>
<accession>A0A919L933</accession>
<gene>
    <name evidence="6" type="ORF">GCM10017771_31250</name>
</gene>
<dbReference type="PRINTS" id="PR00861">
    <property type="entry name" value="ALYTICPTASE"/>
</dbReference>
<dbReference type="SUPFAM" id="SSF50494">
    <property type="entry name" value="Trypsin-like serine proteases"/>
    <property type="match status" value="1"/>
</dbReference>
<keyword evidence="2" id="KW-0645">Protease</keyword>
<sequence length="350" mass="35519">MPPKGSRARRPRPLKAAAFGLGLLTVLSVAGIGIANEDSGRASTANTVKAADASRRDEVFDLVNAANIPGLDAFSVGIDPIAEKIGVHLFVPEGLPVAAEAALKFGDDVTVTVQEASAPVPHINVSGGASIGNVGFGTCTAAFAVGLANGQSGFLTAGHCFSPQTAANQQTVLIGSVGATGHSFNYGPSDHGIYALNDSPNTNDALPQVTDDNGTHPVRGITEPTVGTEICKHGITTGTTCGKVTLVNTRVTYAASNTRPSTQINGVIQSDLCSEPGDSGSAVYTRPAAGNNTAVNAVAVHSGGSTFKQGTKQVCGEKAGFNNVAYHVPLSATPAKSTNPFDDVFIKVAP</sequence>
<keyword evidence="4" id="KW-0720">Serine protease</keyword>
<dbReference type="InterPro" id="IPR043504">
    <property type="entry name" value="Peptidase_S1_PA_chymotrypsin"/>
</dbReference>
<evidence type="ECO:0000256" key="1">
    <source>
        <dbReference type="ARBA" id="ARBA00007664"/>
    </source>
</evidence>
<evidence type="ECO:0000256" key="2">
    <source>
        <dbReference type="ARBA" id="ARBA00022670"/>
    </source>
</evidence>
<dbReference type="CDD" id="cd21112">
    <property type="entry name" value="alphaLP-like"/>
    <property type="match status" value="1"/>
</dbReference>
<reference evidence="6" key="1">
    <citation type="journal article" date="2014" name="Int. J. Syst. Evol. Microbiol.">
        <title>Complete genome sequence of Corynebacterium casei LMG S-19264T (=DSM 44701T), isolated from a smear-ripened cheese.</title>
        <authorList>
            <consortium name="US DOE Joint Genome Institute (JGI-PGF)"/>
            <person name="Walter F."/>
            <person name="Albersmeier A."/>
            <person name="Kalinowski J."/>
            <person name="Ruckert C."/>
        </authorList>
    </citation>
    <scope>NUCLEOTIDE SEQUENCE</scope>
    <source>
        <strain evidence="6">CGMCC 4.7403</strain>
    </source>
</reference>
<dbReference type="InterPro" id="IPR009003">
    <property type="entry name" value="Peptidase_S1_PA"/>
</dbReference>
<dbReference type="Gene3D" id="2.40.10.10">
    <property type="entry name" value="Trypsin-like serine proteases"/>
    <property type="match status" value="2"/>
</dbReference>
<proteinExistence type="inferred from homology"/>
<evidence type="ECO:0000256" key="4">
    <source>
        <dbReference type="ARBA" id="ARBA00022825"/>
    </source>
</evidence>
<evidence type="ECO:0000256" key="3">
    <source>
        <dbReference type="ARBA" id="ARBA00022801"/>
    </source>
</evidence>
<reference evidence="6" key="2">
    <citation type="submission" date="2020-09" db="EMBL/GenBank/DDBJ databases">
        <authorList>
            <person name="Sun Q."/>
            <person name="Zhou Y."/>
        </authorList>
    </citation>
    <scope>NUCLEOTIDE SEQUENCE</scope>
    <source>
        <strain evidence="6">CGMCC 4.7403</strain>
    </source>
</reference>
<keyword evidence="3" id="KW-0378">Hydrolase</keyword>
<evidence type="ECO:0000313" key="6">
    <source>
        <dbReference type="EMBL" id="GHH87954.1"/>
    </source>
</evidence>
<comment type="caution">
    <text evidence="6">The sequence shown here is derived from an EMBL/GenBank/DDBJ whole genome shotgun (WGS) entry which is preliminary data.</text>
</comment>
<protein>
    <submittedName>
        <fullName evidence="6">Uncharacterized protein</fullName>
    </submittedName>
</protein>
<comment type="similarity">
    <text evidence="1">Belongs to the peptidase S1 family.</text>
</comment>
<evidence type="ECO:0000256" key="5">
    <source>
        <dbReference type="ARBA" id="ARBA00023157"/>
    </source>
</evidence>
<dbReference type="EMBL" id="BNAT01000009">
    <property type="protein sequence ID" value="GHH87954.1"/>
    <property type="molecule type" value="Genomic_DNA"/>
</dbReference>
<dbReference type="RefSeq" id="WP_189783066.1">
    <property type="nucleotide sequence ID" value="NZ_BNAT01000009.1"/>
</dbReference>
<keyword evidence="5" id="KW-1015">Disulfide bond</keyword>
<dbReference type="GO" id="GO:0006508">
    <property type="term" value="P:proteolysis"/>
    <property type="evidence" value="ECO:0007669"/>
    <property type="project" value="UniProtKB-KW"/>
</dbReference>